<feature type="compositionally biased region" description="Polar residues" evidence="2">
    <location>
        <begin position="8"/>
        <end position="23"/>
    </location>
</feature>
<dbReference type="EMBL" id="CALNXI010002346">
    <property type="protein sequence ID" value="CAH3186563.1"/>
    <property type="molecule type" value="Genomic_DNA"/>
</dbReference>
<proteinExistence type="predicted"/>
<organism evidence="3 4">
    <name type="scientific">Porites evermanni</name>
    <dbReference type="NCBI Taxonomy" id="104178"/>
    <lineage>
        <taxon>Eukaryota</taxon>
        <taxon>Metazoa</taxon>
        <taxon>Cnidaria</taxon>
        <taxon>Anthozoa</taxon>
        <taxon>Hexacorallia</taxon>
        <taxon>Scleractinia</taxon>
        <taxon>Fungiina</taxon>
        <taxon>Poritidae</taxon>
        <taxon>Porites</taxon>
    </lineage>
</organism>
<gene>
    <name evidence="3" type="ORF">PEVE_00016970</name>
</gene>
<protein>
    <submittedName>
        <fullName evidence="3">Uncharacterized protein</fullName>
    </submittedName>
</protein>
<dbReference type="Proteomes" id="UP001159427">
    <property type="component" value="Unassembled WGS sequence"/>
</dbReference>
<reference evidence="3 4" key="1">
    <citation type="submission" date="2022-05" db="EMBL/GenBank/DDBJ databases">
        <authorList>
            <consortium name="Genoscope - CEA"/>
            <person name="William W."/>
        </authorList>
    </citation>
    <scope>NUCLEOTIDE SEQUENCE [LARGE SCALE GENOMIC DNA]</scope>
</reference>
<accession>A0ABN8S4Q6</accession>
<feature type="compositionally biased region" description="Basic and acidic residues" evidence="2">
    <location>
        <begin position="237"/>
        <end position="247"/>
    </location>
</feature>
<feature type="region of interest" description="Disordered" evidence="2">
    <location>
        <begin position="1"/>
        <end position="39"/>
    </location>
</feature>
<comment type="caution">
    <text evidence="3">The sequence shown here is derived from an EMBL/GenBank/DDBJ whole genome shotgun (WGS) entry which is preliminary data.</text>
</comment>
<feature type="region of interest" description="Disordered" evidence="2">
    <location>
        <begin position="237"/>
        <end position="268"/>
    </location>
</feature>
<evidence type="ECO:0000256" key="1">
    <source>
        <dbReference type="SAM" id="Coils"/>
    </source>
</evidence>
<evidence type="ECO:0000313" key="4">
    <source>
        <dbReference type="Proteomes" id="UP001159427"/>
    </source>
</evidence>
<evidence type="ECO:0000313" key="3">
    <source>
        <dbReference type="EMBL" id="CAH3186563.1"/>
    </source>
</evidence>
<evidence type="ECO:0000256" key="2">
    <source>
        <dbReference type="SAM" id="MobiDB-lite"/>
    </source>
</evidence>
<feature type="compositionally biased region" description="Low complexity" evidence="2">
    <location>
        <begin position="256"/>
        <end position="268"/>
    </location>
</feature>
<sequence>MSHVVQEANLSCSAGKNGQSVRRSSTRSRKPNSSLDQEAVTMERIRELRKRRGGVLSALTAKRKEIDSLLTDENNLEAVKVKLTEITSLFQRFTDAHEEYNAALIDESQRQESVVYFTDIESSLNFFCQTVNDWLRVTEIRIHDLDVTPDDSVSQTSFQLRNRKRSGCGSAYSRSSRASSISVARAKEAARIAELQAEVNALKQRQLINESELWLKKEELDLKFKRDQLKLETEFKKAVARESAPKEHKTKHKVPSQSSSDSDEQSGLSDQAFHILEQQNRVMEEFVNQQQKNTLPRRQVPIFDGNPLSYCTFMRAFETVIESNKSDSGGRLLS</sequence>
<feature type="coiled-coil region" evidence="1">
    <location>
        <begin position="185"/>
        <end position="212"/>
    </location>
</feature>
<name>A0ABN8S4Q6_9CNID</name>
<keyword evidence="4" id="KW-1185">Reference proteome</keyword>
<dbReference type="PANTHER" id="PTHR47331">
    <property type="entry name" value="PHD-TYPE DOMAIN-CONTAINING PROTEIN"/>
    <property type="match status" value="1"/>
</dbReference>
<keyword evidence="1" id="KW-0175">Coiled coil</keyword>